<organism evidence="3 4">
    <name type="scientific">Alistipes hominis</name>
    <dbReference type="NCBI Taxonomy" id="2763015"/>
    <lineage>
        <taxon>Bacteria</taxon>
        <taxon>Pseudomonadati</taxon>
        <taxon>Bacteroidota</taxon>
        <taxon>Bacteroidia</taxon>
        <taxon>Bacteroidales</taxon>
        <taxon>Rikenellaceae</taxon>
        <taxon>Alistipes</taxon>
    </lineage>
</organism>
<keyword evidence="1" id="KW-0732">Signal</keyword>
<evidence type="ECO:0000313" key="4">
    <source>
        <dbReference type="Proteomes" id="UP000636891"/>
    </source>
</evidence>
<dbReference type="Gene3D" id="2.60.120.560">
    <property type="entry name" value="Exo-inulinase, domain 1"/>
    <property type="match status" value="1"/>
</dbReference>
<dbReference type="InterPro" id="IPR010496">
    <property type="entry name" value="AL/BT2_dom"/>
</dbReference>
<protein>
    <submittedName>
        <fullName evidence="3">DUF1080 domain-containing protein</fullName>
    </submittedName>
</protein>
<proteinExistence type="predicted"/>
<keyword evidence="4" id="KW-1185">Reference proteome</keyword>
<comment type="caution">
    <text evidence="3">The sequence shown here is derived from an EMBL/GenBank/DDBJ whole genome shotgun (WGS) entry which is preliminary data.</text>
</comment>
<dbReference type="Pfam" id="PF06439">
    <property type="entry name" value="3keto-disac_hyd"/>
    <property type="match status" value="1"/>
</dbReference>
<feature type="signal peptide" evidence="1">
    <location>
        <begin position="1"/>
        <end position="21"/>
    </location>
</feature>
<evidence type="ECO:0000313" key="3">
    <source>
        <dbReference type="EMBL" id="MBC5615636.1"/>
    </source>
</evidence>
<dbReference type="RefSeq" id="WP_081032540.1">
    <property type="nucleotide sequence ID" value="NZ_JACOOK010000001.1"/>
</dbReference>
<accession>A0ABR7CIY9</accession>
<evidence type="ECO:0000256" key="1">
    <source>
        <dbReference type="SAM" id="SignalP"/>
    </source>
</evidence>
<sequence length="211" mass="23442">MKKRTLCWMAAVMLAAGVAEARSPVHPFNGKNLKGWVGYVGDSTLDAAEEFGVVDGMLRVSGALGYIRTTRAYSDYRLTLQYRWEGEPTNSGIFMHIQPGEDRLWPKCYECQLWAGHAGDVNDAGDSQSDEFRRIGAATVPKLQPASERPAGEWNDVEVVCDGNSMTIFINGVLQNKLTRMNNDRGYIALEGEGSPILFRNIEVAPLKRKR</sequence>
<evidence type="ECO:0000259" key="2">
    <source>
        <dbReference type="Pfam" id="PF06439"/>
    </source>
</evidence>
<feature type="chain" id="PRO_5047484495" evidence="1">
    <location>
        <begin position="22"/>
        <end position="211"/>
    </location>
</feature>
<dbReference type="Proteomes" id="UP000636891">
    <property type="component" value="Unassembled WGS sequence"/>
</dbReference>
<dbReference type="EMBL" id="JACOOK010000001">
    <property type="protein sequence ID" value="MBC5615636.1"/>
    <property type="molecule type" value="Genomic_DNA"/>
</dbReference>
<name>A0ABR7CIY9_9BACT</name>
<reference evidence="3 4" key="1">
    <citation type="submission" date="2020-08" db="EMBL/GenBank/DDBJ databases">
        <title>Genome public.</title>
        <authorList>
            <person name="Liu C."/>
            <person name="Sun Q."/>
        </authorList>
    </citation>
    <scope>NUCLEOTIDE SEQUENCE [LARGE SCALE GENOMIC DNA]</scope>
    <source>
        <strain evidence="3 4">New-7</strain>
    </source>
</reference>
<feature type="domain" description="3-keto-alpha-glucoside-1,2-lyase/3-keto-2-hydroxy-glucal hydratase" evidence="2">
    <location>
        <begin position="28"/>
        <end position="204"/>
    </location>
</feature>
<gene>
    <name evidence="3" type="ORF">H8S08_01200</name>
</gene>